<protein>
    <recommendedName>
        <fullName evidence="5">FimV N-terminal domain-containing protein</fullName>
    </recommendedName>
</protein>
<gene>
    <name evidence="6" type="ORF">DU000_03725</name>
</gene>
<feature type="region of interest" description="Disordered" evidence="2">
    <location>
        <begin position="148"/>
        <end position="270"/>
    </location>
</feature>
<proteinExistence type="predicted"/>
<feature type="chain" id="PRO_5016727693" description="FimV N-terminal domain-containing protein" evidence="4">
    <location>
        <begin position="47"/>
        <end position="803"/>
    </location>
</feature>
<comment type="caution">
    <text evidence="6">The sequence shown here is derived from an EMBL/GenBank/DDBJ whole genome shotgun (WGS) entry which is preliminary data.</text>
</comment>
<feature type="domain" description="FimV N-terminal" evidence="5">
    <location>
        <begin position="47"/>
        <end position="148"/>
    </location>
</feature>
<evidence type="ECO:0000256" key="1">
    <source>
        <dbReference type="SAM" id="Coils"/>
    </source>
</evidence>
<keyword evidence="7" id="KW-1185">Reference proteome</keyword>
<feature type="compositionally biased region" description="Low complexity" evidence="2">
    <location>
        <begin position="155"/>
        <end position="169"/>
    </location>
</feature>
<evidence type="ECO:0000256" key="2">
    <source>
        <dbReference type="SAM" id="MobiDB-lite"/>
    </source>
</evidence>
<dbReference type="EMBL" id="QPGB01000001">
    <property type="protein sequence ID" value="RCS59820.1"/>
    <property type="molecule type" value="Genomic_DNA"/>
</dbReference>
<dbReference type="AlphaFoldDB" id="A0A368L818"/>
<accession>A0A368L818</accession>
<evidence type="ECO:0000259" key="5">
    <source>
        <dbReference type="Pfam" id="PF25800"/>
    </source>
</evidence>
<sequence length="803" mass="87640">MPHHTILHTWLYHINSTGWAYSKAKTRLLRPLACLFACVAATHAQALTVGPLNVRSQLGQTFRGSINITLQAGEQLPANCVRILSNSARADDIPGLLGGRTSLEANANGAQIWITSAQRIDEPALRLRLQIGCDNPVQREYIVLLDPPSDKASAEESSTATLAPTNTTPPGAPLESITNAPTPRPSSRRQPKSNDIPTEKMVAAPAVDQPQDATTPVADSKASRQATKKTSVSPPSEKAISPLLEPGVLPPSKQKILPAPRQSKTKEPLVSGDKLQLLAPDIDGFLPEITRTTGLRLAGTLQLNADGLISPPSLTPEKLEEIRREQRKLAAFLRDEDLLAQSLKNETELKEKIAQLDKQLNDVRTAQATTQSKSGDITALFLFGGAAFLGFGLVIWLLYRLRQAHQHKLSEPWWDAQVTQASTHAPDLDEWQHTGTDARPIIGAFVPPAGPTQGQHVDTNILTLERASQAQQDPVTNSPWSASLPLDIPTHGPLPSFDVSIEELPDSNLNKPGLGSTFNLENATPHAEAIDTHESTPVSPKLDDAWAQADSRLELALDEPLIPVSNAGQTITPLAPDLTLPDGQPELTIPSSLLKNPQPSSALSTAEKTNKAVENLDKLLTLSPYKITLAAVTMAYVDNYSEQRISYAQAKKAQETLSTCAGLLEESEKLTGQGEIDQAISLLRHQVHENKSLPAAPWLALFDLYRQADRQSVYESLMIVFERRFGRSMPDWATYDSQAFQIGLDEMPELMDKIWQHWGTPSGMLFLQSLCDNQQAPDEVFFNRSLARDALNLAKILPLQGEE</sequence>
<dbReference type="InterPro" id="IPR057840">
    <property type="entry name" value="FimV_N"/>
</dbReference>
<keyword evidence="4" id="KW-0732">Signal</keyword>
<reference evidence="6 7" key="1">
    <citation type="journal article" date="2018" name="Int. J. Syst. Evol. Microbiol.">
        <title>Parvibium lacunae gen. nov., sp. nov., a new member of the family Alcaligenaceae isolated from a freshwater pond.</title>
        <authorList>
            <person name="Chen W.M."/>
            <person name="Xie P.B."/>
            <person name="Hsu M.Y."/>
            <person name="Sheu S.Y."/>
        </authorList>
    </citation>
    <scope>NUCLEOTIDE SEQUENCE [LARGE SCALE GENOMIC DNA]</scope>
    <source>
        <strain evidence="6 7">KMB9</strain>
    </source>
</reference>
<keyword evidence="3" id="KW-0812">Transmembrane</keyword>
<dbReference type="Pfam" id="PF25800">
    <property type="entry name" value="FimV_N"/>
    <property type="match status" value="1"/>
</dbReference>
<feature type="coiled-coil region" evidence="1">
    <location>
        <begin position="339"/>
        <end position="366"/>
    </location>
</feature>
<keyword evidence="3" id="KW-0472">Membrane</keyword>
<organism evidence="6 7">
    <name type="scientific">Parvibium lacunae</name>
    <dbReference type="NCBI Taxonomy" id="1888893"/>
    <lineage>
        <taxon>Bacteria</taxon>
        <taxon>Pseudomonadati</taxon>
        <taxon>Pseudomonadota</taxon>
        <taxon>Betaproteobacteria</taxon>
        <taxon>Burkholderiales</taxon>
        <taxon>Alcaligenaceae</taxon>
        <taxon>Parvibium</taxon>
    </lineage>
</organism>
<dbReference type="RefSeq" id="WP_114401967.1">
    <property type="nucleotide sequence ID" value="NZ_QPGB01000001.1"/>
</dbReference>
<evidence type="ECO:0000313" key="6">
    <source>
        <dbReference type="EMBL" id="RCS59820.1"/>
    </source>
</evidence>
<feature type="transmembrane region" description="Helical" evidence="3">
    <location>
        <begin position="377"/>
        <end position="399"/>
    </location>
</feature>
<dbReference type="OrthoDB" id="9180424at2"/>
<feature type="compositionally biased region" description="Polar residues" evidence="2">
    <location>
        <begin position="223"/>
        <end position="234"/>
    </location>
</feature>
<keyword evidence="3" id="KW-1133">Transmembrane helix</keyword>
<dbReference type="Proteomes" id="UP000252357">
    <property type="component" value="Unassembled WGS sequence"/>
</dbReference>
<evidence type="ECO:0000313" key="7">
    <source>
        <dbReference type="Proteomes" id="UP000252357"/>
    </source>
</evidence>
<keyword evidence="1" id="KW-0175">Coiled coil</keyword>
<feature type="signal peptide" evidence="4">
    <location>
        <begin position="1"/>
        <end position="46"/>
    </location>
</feature>
<name>A0A368L818_9BURK</name>
<evidence type="ECO:0000256" key="4">
    <source>
        <dbReference type="SAM" id="SignalP"/>
    </source>
</evidence>
<evidence type="ECO:0000256" key="3">
    <source>
        <dbReference type="SAM" id="Phobius"/>
    </source>
</evidence>